<proteinExistence type="inferred from homology"/>
<dbReference type="EMBL" id="UYYF01000017">
    <property type="protein sequence ID" value="VDM95178.1"/>
    <property type="molecule type" value="Genomic_DNA"/>
</dbReference>
<dbReference type="Pfam" id="PF02114">
    <property type="entry name" value="Phosducin"/>
    <property type="match status" value="1"/>
</dbReference>
<evidence type="ECO:0000256" key="2">
    <source>
        <dbReference type="ARBA" id="ARBA00022553"/>
    </source>
</evidence>
<dbReference type="Gene3D" id="3.40.30.10">
    <property type="entry name" value="Glutaredoxin"/>
    <property type="match status" value="1"/>
</dbReference>
<dbReference type="GO" id="GO:0008277">
    <property type="term" value="P:regulation of G protein-coupled receptor signaling pathway"/>
    <property type="evidence" value="ECO:0007669"/>
    <property type="project" value="InterPro"/>
</dbReference>
<dbReference type="Proteomes" id="UP000276776">
    <property type="component" value="Unassembled WGS sequence"/>
</dbReference>
<dbReference type="STRING" id="103827.A0A0N5CJQ8"/>
<feature type="signal peptide" evidence="3">
    <location>
        <begin position="1"/>
        <end position="18"/>
    </location>
</feature>
<dbReference type="PANTHER" id="PTHR46052">
    <property type="entry name" value="PHOSDUCIN-LIKE PROTEIN"/>
    <property type="match status" value="1"/>
</dbReference>
<evidence type="ECO:0000256" key="1">
    <source>
        <dbReference type="ARBA" id="ARBA00009686"/>
    </source>
</evidence>
<dbReference type="InterPro" id="IPR001200">
    <property type="entry name" value="Phosducin"/>
</dbReference>
<reference evidence="5 6" key="2">
    <citation type="submission" date="2018-11" db="EMBL/GenBank/DDBJ databases">
        <authorList>
            <consortium name="Pathogen Informatics"/>
        </authorList>
    </citation>
    <scope>NUCLEOTIDE SEQUENCE [LARGE SCALE GENOMIC DNA]</scope>
</reference>
<dbReference type="InterPro" id="IPR024253">
    <property type="entry name" value="Phosducin_thioredoxin-like_dom"/>
</dbReference>
<reference evidence="7" key="1">
    <citation type="submission" date="2017-02" db="UniProtKB">
        <authorList>
            <consortium name="WormBaseParasite"/>
        </authorList>
    </citation>
    <scope>IDENTIFICATION</scope>
</reference>
<evidence type="ECO:0000313" key="7">
    <source>
        <dbReference type="WBParaSite" id="TCLT_0000027201-mRNA-1"/>
    </source>
</evidence>
<dbReference type="OrthoDB" id="70588at2759"/>
<dbReference type="OMA" id="GKPAGYC"/>
<dbReference type="InterPro" id="IPR051499">
    <property type="entry name" value="Phosducin-like_reg"/>
</dbReference>
<dbReference type="WBParaSite" id="TCLT_0000027201-mRNA-1">
    <property type="protein sequence ID" value="TCLT_0000027201-mRNA-1"/>
    <property type="gene ID" value="TCLT_0000027201"/>
</dbReference>
<dbReference type="AlphaFoldDB" id="A0A0N5CJQ8"/>
<protein>
    <submittedName>
        <fullName evidence="7">Phosducin domain-containing protein</fullName>
    </submittedName>
</protein>
<accession>A0A0N5CJQ8</accession>
<keyword evidence="3" id="KW-0732">Signal</keyword>
<keyword evidence="6" id="KW-1185">Reference proteome</keyword>
<feature type="domain" description="Phosducin" evidence="4">
    <location>
        <begin position="90"/>
        <end position="245"/>
    </location>
</feature>
<organism evidence="7">
    <name type="scientific">Thelazia callipaeda</name>
    <name type="common">Oriental eyeworm</name>
    <name type="synonym">Parasitic nematode</name>
    <dbReference type="NCBI Taxonomy" id="103827"/>
    <lineage>
        <taxon>Eukaryota</taxon>
        <taxon>Metazoa</taxon>
        <taxon>Ecdysozoa</taxon>
        <taxon>Nematoda</taxon>
        <taxon>Chromadorea</taxon>
        <taxon>Rhabditida</taxon>
        <taxon>Spirurina</taxon>
        <taxon>Spiruromorpha</taxon>
        <taxon>Thelazioidea</taxon>
        <taxon>Thelaziidae</taxon>
        <taxon>Thelazia</taxon>
    </lineage>
</organism>
<name>A0A0N5CJQ8_THECL</name>
<evidence type="ECO:0000313" key="5">
    <source>
        <dbReference type="EMBL" id="VDM95178.1"/>
    </source>
</evidence>
<dbReference type="InterPro" id="IPR023196">
    <property type="entry name" value="Phosducin_N_dom_sf"/>
</dbReference>
<evidence type="ECO:0000256" key="3">
    <source>
        <dbReference type="SAM" id="SignalP"/>
    </source>
</evidence>
<evidence type="ECO:0000259" key="4">
    <source>
        <dbReference type="Pfam" id="PF02114"/>
    </source>
</evidence>
<sequence length="246" mass="28467">MFMLFRLIFLFLISKSLFSVMADLEAKLLSGESPGYCSSSDEEKIECENHSTICDNKKTNLGKKSLHRNTHNTGPKGVLADYKLYKTQTQKDEQQQYELIVQQAKYCTLNEPLNCELEEFRRRRLTEMQESLCAKGKIEEFIKKEQYLDFTESNRDVWVLIHIYSNSNDGCITLNKVFNTLAVNYPTVKLAKVLPSVLDMSSRFEMNALPTLQVFWNDVLIGNFVCLSKLLGEQFTVHQLMNFLDK</sequence>
<gene>
    <name evidence="5" type="ORF">TCLT_LOCUS273</name>
</gene>
<dbReference type="InterPro" id="IPR036249">
    <property type="entry name" value="Thioredoxin-like_sf"/>
</dbReference>
<dbReference type="CDD" id="cd02987">
    <property type="entry name" value="Phd_like_Phd"/>
    <property type="match status" value="1"/>
</dbReference>
<comment type="similarity">
    <text evidence="1">Belongs to the phosducin family.</text>
</comment>
<dbReference type="SUPFAM" id="SSF52833">
    <property type="entry name" value="Thioredoxin-like"/>
    <property type="match status" value="1"/>
</dbReference>
<feature type="chain" id="PRO_5043126149" evidence="3">
    <location>
        <begin position="19"/>
        <end position="246"/>
    </location>
</feature>
<dbReference type="Gene3D" id="1.10.168.10">
    <property type="entry name" value="Phosducin, domain 2"/>
    <property type="match status" value="1"/>
</dbReference>
<dbReference type="PANTHER" id="PTHR46052:SF1">
    <property type="entry name" value="PHOSDUCIN-LIKE PROTEIN"/>
    <property type="match status" value="1"/>
</dbReference>
<keyword evidence="2" id="KW-0597">Phosphoprotein</keyword>
<evidence type="ECO:0000313" key="6">
    <source>
        <dbReference type="Proteomes" id="UP000276776"/>
    </source>
</evidence>